<gene>
    <name evidence="1" type="ORF">N5D93_06430</name>
</gene>
<sequence>MANLDVHIRFRSAIGLMGQVSLTFDEGDGRNRAFGRLAIDMGLAKAEGPVTAKLDVASMRQLVDGMMEAMYAIERTERLEGQMPDLQAPSAYELGALTGGFP</sequence>
<dbReference type="GeneID" id="92905905"/>
<comment type="caution">
    <text evidence="1">The sequence shown here is derived from an EMBL/GenBank/DDBJ whole genome shotgun (WGS) entry which is preliminary data.</text>
</comment>
<dbReference type="EMBL" id="JAOCDZ010000003">
    <property type="protein sequence ID" value="MDH0735439.1"/>
    <property type="molecule type" value="Genomic_DNA"/>
</dbReference>
<evidence type="ECO:0000313" key="1">
    <source>
        <dbReference type="EMBL" id="MDH0735439.1"/>
    </source>
</evidence>
<accession>A0AA42IUT9</accession>
<dbReference type="AlphaFoldDB" id="A0AA42IUT9"/>
<dbReference type="Proteomes" id="UP001161094">
    <property type="component" value="Unassembled WGS sequence"/>
</dbReference>
<organism evidence="1 2">
    <name type="scientific">Achromobacter spanius</name>
    <dbReference type="NCBI Taxonomy" id="217203"/>
    <lineage>
        <taxon>Bacteria</taxon>
        <taxon>Pseudomonadati</taxon>
        <taxon>Pseudomonadota</taxon>
        <taxon>Betaproteobacteria</taxon>
        <taxon>Burkholderiales</taxon>
        <taxon>Alcaligenaceae</taxon>
        <taxon>Achromobacter</taxon>
    </lineage>
</organism>
<proteinExistence type="predicted"/>
<name>A0AA42IUT9_9BURK</name>
<evidence type="ECO:0000313" key="2">
    <source>
        <dbReference type="Proteomes" id="UP001161094"/>
    </source>
</evidence>
<dbReference type="RefSeq" id="WP_126376219.1">
    <property type="nucleotide sequence ID" value="NZ_CADIJT010000003.1"/>
</dbReference>
<protein>
    <submittedName>
        <fullName evidence="1">Uncharacterized protein</fullName>
    </submittedName>
</protein>
<reference evidence="1" key="1">
    <citation type="submission" date="2022-09" db="EMBL/GenBank/DDBJ databases">
        <title>Intensive care unit water sources are persistently colonized with multi-drug resistant bacteria and are the site of extensive horizontal gene transfer of antibiotic resistance genes.</title>
        <authorList>
            <person name="Diorio-Toth L."/>
        </authorList>
    </citation>
    <scope>NUCLEOTIDE SEQUENCE</scope>
    <source>
        <strain evidence="1">GD03843</strain>
    </source>
</reference>